<evidence type="ECO:0000256" key="2">
    <source>
        <dbReference type="ARBA" id="ARBA00022840"/>
    </source>
</evidence>
<dbReference type="InterPro" id="IPR003593">
    <property type="entry name" value="AAA+_ATPase"/>
</dbReference>
<evidence type="ECO:0000259" key="3">
    <source>
        <dbReference type="PROSITE" id="PS50893"/>
    </source>
</evidence>
<dbReference type="RefSeq" id="WP_238316017.1">
    <property type="nucleotide sequence ID" value="NZ_BQKV01000018.1"/>
</dbReference>
<evidence type="ECO:0000313" key="5">
    <source>
        <dbReference type="Proteomes" id="UP001055185"/>
    </source>
</evidence>
<proteinExistence type="predicted"/>
<dbReference type="PANTHER" id="PTHR24221">
    <property type="entry name" value="ATP-BINDING CASSETTE SUB-FAMILY B"/>
    <property type="match status" value="1"/>
</dbReference>
<comment type="caution">
    <text evidence="4">The sequence shown here is derived from an EMBL/GenBank/DDBJ whole genome shotgun (WGS) entry which is preliminary data.</text>
</comment>
<dbReference type="EMBL" id="BQKV01000018">
    <property type="protein sequence ID" value="GJN63810.1"/>
    <property type="molecule type" value="Genomic_DNA"/>
</dbReference>
<dbReference type="Pfam" id="PF00005">
    <property type="entry name" value="ABC_tran"/>
    <property type="match status" value="1"/>
</dbReference>
<dbReference type="GO" id="GO:0005524">
    <property type="term" value="F:ATP binding"/>
    <property type="evidence" value="ECO:0007669"/>
    <property type="project" value="UniProtKB-KW"/>
</dbReference>
<reference evidence="4" key="1">
    <citation type="journal article" date="2022" name="Int. J. Syst. Evol. Microbiol.">
        <title>Genome-based, phenotypic and chemotaxonomic classification of Faecalibacterium strains: proposal of three novel species Faecalibacterium duncaniae sp. nov., Faecalibacterium hattorii sp. nov. and Faecalibacterium gallinarum sp. nov. .</title>
        <authorList>
            <person name="Sakamoto M."/>
            <person name="Sakurai N."/>
            <person name="Tanno H."/>
            <person name="Iino T."/>
            <person name="Ohkuma M."/>
            <person name="Endo A."/>
        </authorList>
    </citation>
    <scope>NUCLEOTIDE SEQUENCE</scope>
    <source>
        <strain evidence="4">JCM 17207</strain>
    </source>
</reference>
<dbReference type="CDD" id="cd03228">
    <property type="entry name" value="ABCC_MRP_Like"/>
    <property type="match status" value="1"/>
</dbReference>
<dbReference type="PROSITE" id="PS50893">
    <property type="entry name" value="ABC_TRANSPORTER_2"/>
    <property type="match status" value="1"/>
</dbReference>
<dbReference type="InterPro" id="IPR039421">
    <property type="entry name" value="Type_1_exporter"/>
</dbReference>
<dbReference type="Proteomes" id="UP001055185">
    <property type="component" value="Unassembled WGS sequence"/>
</dbReference>
<dbReference type="InterPro" id="IPR027417">
    <property type="entry name" value="P-loop_NTPase"/>
</dbReference>
<keyword evidence="2" id="KW-0067">ATP-binding</keyword>
<dbReference type="SMART" id="SM00382">
    <property type="entry name" value="AAA"/>
    <property type="match status" value="1"/>
</dbReference>
<dbReference type="PROSITE" id="PS00211">
    <property type="entry name" value="ABC_TRANSPORTER_1"/>
    <property type="match status" value="1"/>
</dbReference>
<organism evidence="4 5">
    <name type="scientific">Faecalibacterium gallinarum</name>
    <dbReference type="NCBI Taxonomy" id="2903556"/>
    <lineage>
        <taxon>Bacteria</taxon>
        <taxon>Bacillati</taxon>
        <taxon>Bacillota</taxon>
        <taxon>Clostridia</taxon>
        <taxon>Eubacteriales</taxon>
        <taxon>Oscillospiraceae</taxon>
        <taxon>Faecalibacterium</taxon>
    </lineage>
</organism>
<dbReference type="InterPro" id="IPR017871">
    <property type="entry name" value="ABC_transporter-like_CS"/>
</dbReference>
<dbReference type="Gene3D" id="3.40.50.300">
    <property type="entry name" value="P-loop containing nucleotide triphosphate hydrolases"/>
    <property type="match status" value="1"/>
</dbReference>
<evidence type="ECO:0000313" key="4">
    <source>
        <dbReference type="EMBL" id="GJN63810.1"/>
    </source>
</evidence>
<name>A0AA37MYB0_9FIRM</name>
<dbReference type="GO" id="GO:0016887">
    <property type="term" value="F:ATP hydrolysis activity"/>
    <property type="evidence" value="ECO:0007669"/>
    <property type="project" value="InterPro"/>
</dbReference>
<protein>
    <recommendedName>
        <fullName evidence="3">ABC transporter domain-containing protein</fullName>
    </recommendedName>
</protein>
<keyword evidence="5" id="KW-1185">Reference proteome</keyword>
<accession>A0AA37MYB0</accession>
<evidence type="ECO:0000256" key="1">
    <source>
        <dbReference type="ARBA" id="ARBA00022741"/>
    </source>
</evidence>
<dbReference type="GO" id="GO:0034040">
    <property type="term" value="F:ATPase-coupled lipid transmembrane transporter activity"/>
    <property type="evidence" value="ECO:0007669"/>
    <property type="project" value="TreeGrafter"/>
</dbReference>
<gene>
    <name evidence="4" type="ORF">JCM17207_04350</name>
</gene>
<dbReference type="SUPFAM" id="SSF52540">
    <property type="entry name" value="P-loop containing nucleoside triphosphate hydrolases"/>
    <property type="match status" value="1"/>
</dbReference>
<feature type="domain" description="ABC transporter" evidence="3">
    <location>
        <begin position="91"/>
        <end position="322"/>
    </location>
</feature>
<sequence length="323" mass="35099">MASLWPVRLGEVYTVISDGRISTLAQGAGAAITVCLLFQQLIKPIDEVYRFMDETASSLVKAKALLEVTASQPDEVFGRPSSGEPLTAPEIHLEQVLVTNPEKDKPLALYEDLTLPGGQKVALQGVSGCGKTTLVRCLNRYYSYTQGRVTLFGRDLDSYSQEELTALVYYLPQSTFFFAGNVKDNLVYGLEEPPADQILLDALSKACLIGEYEGVLCSDPAQALTRPVSEGAANLSGGQRQRLALARAFLRRPKLYILDESTANLDGRTADLVLTNLERHAQAIGAGILYIDHDPSVARRCDTTIELTNKIVTGARQTVGQSS</sequence>
<dbReference type="AlphaFoldDB" id="A0AA37MYB0"/>
<dbReference type="PANTHER" id="PTHR24221:SF654">
    <property type="entry name" value="ATP-BINDING CASSETTE SUB-FAMILY B MEMBER 6"/>
    <property type="match status" value="1"/>
</dbReference>
<dbReference type="InterPro" id="IPR003439">
    <property type="entry name" value="ABC_transporter-like_ATP-bd"/>
</dbReference>
<keyword evidence="1" id="KW-0547">Nucleotide-binding</keyword>